<dbReference type="Gene3D" id="1.10.510.10">
    <property type="entry name" value="Transferase(Phosphotransferase) domain 1"/>
    <property type="match status" value="1"/>
</dbReference>
<dbReference type="HOGENOM" id="CLU_000288_63_23_1"/>
<keyword evidence="1" id="KW-0723">Serine/threonine-protein kinase</keyword>
<evidence type="ECO:0000256" key="4">
    <source>
        <dbReference type="ARBA" id="ARBA00022777"/>
    </source>
</evidence>
<accession>A0A0D3L296</accession>
<keyword evidence="8" id="KW-1185">Reference proteome</keyword>
<reference evidence="7" key="2">
    <citation type="submission" date="2024-10" db="UniProtKB">
        <authorList>
            <consortium name="EnsemblProtists"/>
        </authorList>
    </citation>
    <scope>IDENTIFICATION</scope>
</reference>
<dbReference type="SMART" id="SM00220">
    <property type="entry name" value="S_TKc"/>
    <property type="match status" value="1"/>
</dbReference>
<dbReference type="GO" id="GO:0033316">
    <property type="term" value="P:meiotic spindle assembly checkpoint signaling"/>
    <property type="evidence" value="ECO:0007669"/>
    <property type="project" value="TreeGrafter"/>
</dbReference>
<dbReference type="Pfam" id="PF00069">
    <property type="entry name" value="Pkinase"/>
    <property type="match status" value="1"/>
</dbReference>
<organism evidence="7 8">
    <name type="scientific">Emiliania huxleyi (strain CCMP1516)</name>
    <dbReference type="NCBI Taxonomy" id="280463"/>
    <lineage>
        <taxon>Eukaryota</taxon>
        <taxon>Haptista</taxon>
        <taxon>Haptophyta</taxon>
        <taxon>Prymnesiophyceae</taxon>
        <taxon>Isochrysidales</taxon>
        <taxon>Noelaerhabdaceae</taxon>
        <taxon>Emiliania</taxon>
    </lineage>
</organism>
<dbReference type="GO" id="GO:0000776">
    <property type="term" value="C:kinetochore"/>
    <property type="evidence" value="ECO:0007669"/>
    <property type="project" value="TreeGrafter"/>
</dbReference>
<dbReference type="GO" id="GO:0004712">
    <property type="term" value="F:protein serine/threonine/tyrosine kinase activity"/>
    <property type="evidence" value="ECO:0007669"/>
    <property type="project" value="TreeGrafter"/>
</dbReference>
<dbReference type="EnsemblProtists" id="EOD42131">
    <property type="protein sequence ID" value="EOD42131"/>
    <property type="gene ID" value="EMIHUDRAFT_60971"/>
</dbReference>
<dbReference type="GO" id="GO:0007094">
    <property type="term" value="P:mitotic spindle assembly checkpoint signaling"/>
    <property type="evidence" value="ECO:0007669"/>
    <property type="project" value="TreeGrafter"/>
</dbReference>
<evidence type="ECO:0000313" key="7">
    <source>
        <dbReference type="EnsemblProtists" id="EOD42131"/>
    </source>
</evidence>
<keyword evidence="2" id="KW-0808">Transferase</keyword>
<dbReference type="PANTHER" id="PTHR22974">
    <property type="entry name" value="MIXED LINEAGE PROTEIN KINASE"/>
    <property type="match status" value="1"/>
</dbReference>
<dbReference type="GO" id="GO:0007059">
    <property type="term" value="P:chromosome segregation"/>
    <property type="evidence" value="ECO:0007669"/>
    <property type="project" value="TreeGrafter"/>
</dbReference>
<dbReference type="GO" id="GO:0034501">
    <property type="term" value="P:protein localization to kinetochore"/>
    <property type="evidence" value="ECO:0007669"/>
    <property type="project" value="TreeGrafter"/>
</dbReference>
<dbReference type="GO" id="GO:0005524">
    <property type="term" value="F:ATP binding"/>
    <property type="evidence" value="ECO:0007669"/>
    <property type="project" value="UniProtKB-KW"/>
</dbReference>
<protein>
    <recommendedName>
        <fullName evidence="6">Protein kinase domain-containing protein</fullName>
    </recommendedName>
</protein>
<evidence type="ECO:0000256" key="5">
    <source>
        <dbReference type="ARBA" id="ARBA00022840"/>
    </source>
</evidence>
<sequence>DSEVKLEQQAVYLVMECGEIDLAHMLQRQRGSERDGTLSESFICMYWQQMLAAVNAIHEARVIHADLKPANFLCVQGSLKLIDFGIAKQSSADTTKIARDSQVGTVNYMSPESITCEGDDSSAEGQFKLGRASDVWSLGCILYQMVYGHTPFSHLRTIYQKLQAAIPDPSKAIAFPPTRNPYMVDVLRRCLQRQPTLRPSIPELLDHPLLRPELRGPP</sequence>
<dbReference type="PROSITE" id="PS50011">
    <property type="entry name" value="PROTEIN_KINASE_DOM"/>
    <property type="match status" value="1"/>
</dbReference>
<dbReference type="RefSeq" id="XP_005794560.1">
    <property type="nucleotide sequence ID" value="XM_005794503.1"/>
</dbReference>
<dbReference type="InterPro" id="IPR011009">
    <property type="entry name" value="Kinase-like_dom_sf"/>
</dbReference>
<dbReference type="Proteomes" id="UP000013827">
    <property type="component" value="Unassembled WGS sequence"/>
</dbReference>
<reference evidence="8" key="1">
    <citation type="journal article" date="2013" name="Nature">
        <title>Pan genome of the phytoplankton Emiliania underpins its global distribution.</title>
        <authorList>
            <person name="Read B.A."/>
            <person name="Kegel J."/>
            <person name="Klute M.J."/>
            <person name="Kuo A."/>
            <person name="Lefebvre S.C."/>
            <person name="Maumus F."/>
            <person name="Mayer C."/>
            <person name="Miller J."/>
            <person name="Monier A."/>
            <person name="Salamov A."/>
            <person name="Young J."/>
            <person name="Aguilar M."/>
            <person name="Claverie J.M."/>
            <person name="Frickenhaus S."/>
            <person name="Gonzalez K."/>
            <person name="Herman E.K."/>
            <person name="Lin Y.C."/>
            <person name="Napier J."/>
            <person name="Ogata H."/>
            <person name="Sarno A.F."/>
            <person name="Shmutz J."/>
            <person name="Schroeder D."/>
            <person name="de Vargas C."/>
            <person name="Verret F."/>
            <person name="von Dassow P."/>
            <person name="Valentin K."/>
            <person name="Van de Peer Y."/>
            <person name="Wheeler G."/>
            <person name="Dacks J.B."/>
            <person name="Delwiche C.F."/>
            <person name="Dyhrman S.T."/>
            <person name="Glockner G."/>
            <person name="John U."/>
            <person name="Richards T."/>
            <person name="Worden A.Z."/>
            <person name="Zhang X."/>
            <person name="Grigoriev I.V."/>
            <person name="Allen A.E."/>
            <person name="Bidle K."/>
            <person name="Borodovsky M."/>
            <person name="Bowler C."/>
            <person name="Brownlee C."/>
            <person name="Cock J.M."/>
            <person name="Elias M."/>
            <person name="Gladyshev V.N."/>
            <person name="Groth M."/>
            <person name="Guda C."/>
            <person name="Hadaegh A."/>
            <person name="Iglesias-Rodriguez M.D."/>
            <person name="Jenkins J."/>
            <person name="Jones B.M."/>
            <person name="Lawson T."/>
            <person name="Leese F."/>
            <person name="Lindquist E."/>
            <person name="Lobanov A."/>
            <person name="Lomsadze A."/>
            <person name="Malik S.B."/>
            <person name="Marsh M.E."/>
            <person name="Mackinder L."/>
            <person name="Mock T."/>
            <person name="Mueller-Roeber B."/>
            <person name="Pagarete A."/>
            <person name="Parker M."/>
            <person name="Probert I."/>
            <person name="Quesneville H."/>
            <person name="Raines C."/>
            <person name="Rensing S.A."/>
            <person name="Riano-Pachon D.M."/>
            <person name="Richier S."/>
            <person name="Rokitta S."/>
            <person name="Shiraiwa Y."/>
            <person name="Soanes D.M."/>
            <person name="van der Giezen M."/>
            <person name="Wahlund T.M."/>
            <person name="Williams B."/>
            <person name="Wilson W."/>
            <person name="Wolfe G."/>
            <person name="Wurch L.L."/>
        </authorList>
    </citation>
    <scope>NUCLEOTIDE SEQUENCE</scope>
</reference>
<evidence type="ECO:0000256" key="3">
    <source>
        <dbReference type="ARBA" id="ARBA00022741"/>
    </source>
</evidence>
<dbReference type="OMA" id="QEEWHCK"/>
<dbReference type="SUPFAM" id="SSF56112">
    <property type="entry name" value="Protein kinase-like (PK-like)"/>
    <property type="match status" value="1"/>
</dbReference>
<dbReference type="GeneID" id="17287401"/>
<evidence type="ECO:0000256" key="1">
    <source>
        <dbReference type="ARBA" id="ARBA00022527"/>
    </source>
</evidence>
<keyword evidence="3" id="KW-0547">Nucleotide-binding</keyword>
<dbReference type="KEGG" id="ehx:EMIHUDRAFT_60971"/>
<dbReference type="InterPro" id="IPR008271">
    <property type="entry name" value="Ser/Thr_kinase_AS"/>
</dbReference>
<name>A0A0D3L296_EMIH1</name>
<keyword evidence="5" id="KW-0067">ATP-binding</keyword>
<dbReference type="PANTHER" id="PTHR22974:SF21">
    <property type="entry name" value="DUAL SPECIFICITY PROTEIN KINASE TTK"/>
    <property type="match status" value="1"/>
</dbReference>
<dbReference type="GO" id="GO:0004674">
    <property type="term" value="F:protein serine/threonine kinase activity"/>
    <property type="evidence" value="ECO:0007669"/>
    <property type="project" value="UniProtKB-KW"/>
</dbReference>
<dbReference type="FunFam" id="1.10.510.10:FF:000224">
    <property type="entry name" value="serine/threonine-protein kinase mph1 isoform X1"/>
    <property type="match status" value="1"/>
</dbReference>
<dbReference type="STRING" id="2903.R1G240"/>
<dbReference type="PROSITE" id="PS00108">
    <property type="entry name" value="PROTEIN_KINASE_ST"/>
    <property type="match status" value="1"/>
</dbReference>
<dbReference type="eggNOG" id="KOG0596">
    <property type="taxonomic scope" value="Eukaryota"/>
</dbReference>
<evidence type="ECO:0000256" key="2">
    <source>
        <dbReference type="ARBA" id="ARBA00022679"/>
    </source>
</evidence>
<evidence type="ECO:0000313" key="8">
    <source>
        <dbReference type="Proteomes" id="UP000013827"/>
    </source>
</evidence>
<dbReference type="InterPro" id="IPR000719">
    <property type="entry name" value="Prot_kinase_dom"/>
</dbReference>
<dbReference type="AlphaFoldDB" id="A0A0D3L296"/>
<feature type="domain" description="Protein kinase" evidence="6">
    <location>
        <begin position="1"/>
        <end position="210"/>
    </location>
</feature>
<keyword evidence="4" id="KW-0418">Kinase</keyword>
<dbReference type="GO" id="GO:0005634">
    <property type="term" value="C:nucleus"/>
    <property type="evidence" value="ECO:0007669"/>
    <property type="project" value="TreeGrafter"/>
</dbReference>
<dbReference type="PaxDb" id="2903-EOD42131"/>
<proteinExistence type="predicted"/>
<evidence type="ECO:0000259" key="6">
    <source>
        <dbReference type="PROSITE" id="PS50011"/>
    </source>
</evidence>